<dbReference type="NCBIfam" id="NF003673">
    <property type="entry name" value="PRK05298.1"/>
    <property type="match status" value="1"/>
</dbReference>
<keyword evidence="3" id="KW-0963">Cytoplasm</keyword>
<dbReference type="PANTHER" id="PTHR24029">
    <property type="entry name" value="UVRABC SYSTEM PROTEIN B"/>
    <property type="match status" value="1"/>
</dbReference>
<dbReference type="InterPro" id="IPR027417">
    <property type="entry name" value="P-loop_NTPase"/>
</dbReference>
<dbReference type="InterPro" id="IPR001650">
    <property type="entry name" value="Helicase_C-like"/>
</dbReference>
<feature type="domain" description="Helicase C-terminal" evidence="16">
    <location>
        <begin position="464"/>
        <end position="626"/>
    </location>
</feature>
<dbReference type="Gene3D" id="4.10.860.10">
    <property type="entry name" value="UVR domain"/>
    <property type="match status" value="1"/>
</dbReference>
<proteinExistence type="inferred from homology"/>
<keyword evidence="12" id="KW-0742">SOS response</keyword>
<evidence type="ECO:0000256" key="8">
    <source>
        <dbReference type="ARBA" id="ARBA00022881"/>
    </source>
</evidence>
<protein>
    <recommendedName>
        <fullName evidence="11 12">UvrABC system protein B</fullName>
    </recommendedName>
</protein>
<evidence type="ECO:0000256" key="11">
    <source>
        <dbReference type="ARBA" id="ARBA00029504"/>
    </source>
</evidence>
<dbReference type="PROSITE" id="PS50151">
    <property type="entry name" value="UVR"/>
    <property type="match status" value="1"/>
</dbReference>
<dbReference type="GO" id="GO:0006289">
    <property type="term" value="P:nucleotide-excision repair"/>
    <property type="evidence" value="ECO:0007669"/>
    <property type="project" value="InterPro"/>
</dbReference>
<dbReference type="Pfam" id="PF00271">
    <property type="entry name" value="Helicase_C"/>
    <property type="match status" value="1"/>
</dbReference>
<name>A0A1G2PW84_9BACT</name>
<dbReference type="Pfam" id="PF04851">
    <property type="entry name" value="ResIII"/>
    <property type="match status" value="1"/>
</dbReference>
<dbReference type="CDD" id="cd17916">
    <property type="entry name" value="DEXHc_UvrB"/>
    <property type="match status" value="1"/>
</dbReference>
<evidence type="ECO:0000256" key="1">
    <source>
        <dbReference type="ARBA" id="ARBA00004496"/>
    </source>
</evidence>
<dbReference type="GO" id="GO:0009380">
    <property type="term" value="C:excinuclease repair complex"/>
    <property type="evidence" value="ECO:0007669"/>
    <property type="project" value="InterPro"/>
</dbReference>
<evidence type="ECO:0000256" key="12">
    <source>
        <dbReference type="RuleBase" id="RU003587"/>
    </source>
</evidence>
<keyword evidence="8 12" id="KW-0267">Excision nuclease</keyword>
<dbReference type="InterPro" id="IPR024759">
    <property type="entry name" value="UvrB_YAD/RRR_dom"/>
</dbReference>
<dbReference type="SUPFAM" id="SSF52540">
    <property type="entry name" value="P-loop containing nucleoside triphosphate hydrolases"/>
    <property type="match status" value="2"/>
</dbReference>
<dbReference type="PANTHER" id="PTHR24029:SF0">
    <property type="entry name" value="UVRABC SYSTEM PROTEIN B"/>
    <property type="match status" value="1"/>
</dbReference>
<keyword evidence="7" id="KW-0067">ATP-binding</keyword>
<evidence type="ECO:0000256" key="6">
    <source>
        <dbReference type="ARBA" id="ARBA00022769"/>
    </source>
</evidence>
<dbReference type="InterPro" id="IPR041471">
    <property type="entry name" value="UvrB_inter"/>
</dbReference>
<evidence type="ECO:0000313" key="18">
    <source>
        <dbReference type="Proteomes" id="UP000177865"/>
    </source>
</evidence>
<dbReference type="EMBL" id="MHSZ01000029">
    <property type="protein sequence ID" value="OHA52586.1"/>
    <property type="molecule type" value="Genomic_DNA"/>
</dbReference>
<keyword evidence="4" id="KW-0547">Nucleotide-binding</keyword>
<dbReference type="CDD" id="cd18790">
    <property type="entry name" value="SF2_C_UvrB"/>
    <property type="match status" value="1"/>
</dbReference>
<evidence type="ECO:0000313" key="17">
    <source>
        <dbReference type="EMBL" id="OHA52586.1"/>
    </source>
</evidence>
<dbReference type="GO" id="GO:0005737">
    <property type="term" value="C:cytoplasm"/>
    <property type="evidence" value="ECO:0007669"/>
    <property type="project" value="UniProtKB-SubCell"/>
</dbReference>
<evidence type="ECO:0000256" key="13">
    <source>
        <dbReference type="SAM" id="MobiDB-lite"/>
    </source>
</evidence>
<dbReference type="Pfam" id="PF17757">
    <property type="entry name" value="UvrB_inter"/>
    <property type="match status" value="1"/>
</dbReference>
<feature type="compositionally biased region" description="Basic and acidic residues" evidence="13">
    <location>
        <begin position="402"/>
        <end position="414"/>
    </location>
</feature>
<comment type="similarity">
    <text evidence="2 12">Belongs to the UvrB family.</text>
</comment>
<dbReference type="SMART" id="SM00487">
    <property type="entry name" value="DEXDc"/>
    <property type="match status" value="1"/>
</dbReference>
<evidence type="ECO:0000259" key="15">
    <source>
        <dbReference type="PROSITE" id="PS51192"/>
    </source>
</evidence>
<dbReference type="GO" id="GO:0003677">
    <property type="term" value="F:DNA binding"/>
    <property type="evidence" value="ECO:0007669"/>
    <property type="project" value="InterPro"/>
</dbReference>
<dbReference type="PROSITE" id="PS51194">
    <property type="entry name" value="HELICASE_CTER"/>
    <property type="match status" value="1"/>
</dbReference>
<evidence type="ECO:0000256" key="4">
    <source>
        <dbReference type="ARBA" id="ARBA00022741"/>
    </source>
</evidence>
<keyword evidence="5 12" id="KW-0227">DNA damage</keyword>
<organism evidence="17 18">
    <name type="scientific">Candidatus Terrybacteria bacterium RIFCSPLOWO2_01_FULL_58_14</name>
    <dbReference type="NCBI Taxonomy" id="1802369"/>
    <lineage>
        <taxon>Bacteria</taxon>
        <taxon>Candidatus Terryibacteriota</taxon>
    </lineage>
</organism>
<evidence type="ECO:0000256" key="7">
    <source>
        <dbReference type="ARBA" id="ARBA00022840"/>
    </source>
</evidence>
<dbReference type="GO" id="GO:0005524">
    <property type="term" value="F:ATP binding"/>
    <property type="evidence" value="ECO:0007669"/>
    <property type="project" value="UniProtKB-KW"/>
</dbReference>
<evidence type="ECO:0000259" key="14">
    <source>
        <dbReference type="PROSITE" id="PS50151"/>
    </source>
</evidence>
<dbReference type="InterPro" id="IPR004807">
    <property type="entry name" value="UvrB"/>
</dbReference>
<evidence type="ECO:0000256" key="2">
    <source>
        <dbReference type="ARBA" id="ARBA00008533"/>
    </source>
</evidence>
<dbReference type="SMART" id="SM00490">
    <property type="entry name" value="HELICc"/>
    <property type="match status" value="1"/>
</dbReference>
<feature type="domain" description="UVR" evidence="14">
    <location>
        <begin position="648"/>
        <end position="683"/>
    </location>
</feature>
<dbReference type="SUPFAM" id="SSF46600">
    <property type="entry name" value="C-terminal UvrC-binding domain of UvrB"/>
    <property type="match status" value="1"/>
</dbReference>
<dbReference type="GO" id="GO:0009432">
    <property type="term" value="P:SOS response"/>
    <property type="evidence" value="ECO:0007669"/>
    <property type="project" value="UniProtKB-KW"/>
</dbReference>
<dbReference type="InterPro" id="IPR036876">
    <property type="entry name" value="UVR_dom_sf"/>
</dbReference>
<gene>
    <name evidence="17" type="ORF">A2991_00675</name>
</gene>
<accession>A0A1G2PW84</accession>
<sequence length="687" mass="77453">MPFRLDAPFSPTGDQPQAIEALVKGLEAGLRFQTLLGVTGSGKTFALANVIARQQQPTLVFSHNKTLAAQLYEELKRFFPDNAVHYFVSYYDYYQPEAYIPQSDTYIEKDVKINEELDRLRHATTQAVLSRNDVIVVASVSAIYNIGSPDNYARLSLALAPGQKISRRALLSHLTDLQYTRNDVEQLQGTFRVRGGDIEIVSPSGDAIFRVSLGHDRVEAITQRGAGLEDPERTVLQARLFPAKFWLTTRDVIPLAMANIEAELAGRLSELKRGKHLLEAQRLQQRTREDLAMMRETGYCHGIENYSRHLEFRDPDSPPFTLIDYFRKAYGEKQWLAFIDESHQTLPQVRGMVLGDRARKDVLVAYGFRLPSARDNRPLTFAEVLERTGQIVFSSATPGSYEHRVSRRVTHDSRPTTNNTSGDTRRRSSVVGRKSETAPGFVEQLIRPTGLLDPTIEVRPSKGQLPHILAEIRKRTAKGQRTLVTTLTKRLAEELASWLADQGIRVEYLHADVKTLERPEILHRLRAGEVDVVVGINLLREGLDLPEVSLVAILDADQEGFLRNETTLIQVMGRAARHADGHVILFADVVTRSMRAAIQETNRRRDIQKQWNRAHGVTPRSIIKSVERSTLIGPHPEEAVSAGATTNPRLLGELRREMQEAVKRLDFERAAKIRDAIEKFKTPPRSP</sequence>
<evidence type="ECO:0000256" key="3">
    <source>
        <dbReference type="ARBA" id="ARBA00022490"/>
    </source>
</evidence>
<feature type="region of interest" description="Disordered" evidence="13">
    <location>
        <begin position="402"/>
        <end position="435"/>
    </location>
</feature>
<keyword evidence="9 12" id="KW-0234">DNA repair</keyword>
<evidence type="ECO:0000259" key="16">
    <source>
        <dbReference type="PROSITE" id="PS51194"/>
    </source>
</evidence>
<dbReference type="Gene3D" id="3.40.50.300">
    <property type="entry name" value="P-loop containing nucleotide triphosphate hydrolases"/>
    <property type="match status" value="3"/>
</dbReference>
<dbReference type="InterPro" id="IPR014001">
    <property type="entry name" value="Helicase_ATP-bd"/>
</dbReference>
<dbReference type="PROSITE" id="PS51192">
    <property type="entry name" value="HELICASE_ATP_BIND_1"/>
    <property type="match status" value="1"/>
</dbReference>
<dbReference type="Proteomes" id="UP000177865">
    <property type="component" value="Unassembled WGS sequence"/>
</dbReference>
<dbReference type="InterPro" id="IPR006935">
    <property type="entry name" value="Helicase/UvrB_N"/>
</dbReference>
<dbReference type="GO" id="GO:0004518">
    <property type="term" value="F:nuclease activity"/>
    <property type="evidence" value="ECO:0007669"/>
    <property type="project" value="UniProtKB-KW"/>
</dbReference>
<comment type="caution">
    <text evidence="17">The sequence shown here is derived from an EMBL/GenBank/DDBJ whole genome shotgun (WGS) entry which is preliminary data.</text>
</comment>
<dbReference type="Pfam" id="PF02151">
    <property type="entry name" value="UVR"/>
    <property type="match status" value="1"/>
</dbReference>
<dbReference type="AlphaFoldDB" id="A0A1G2PW84"/>
<comment type="subunit">
    <text evidence="10 12">Forms a heterotetramer with UvrA during the search for lesions. Interacts with UvrC in an incision complex.</text>
</comment>
<dbReference type="GO" id="GO:0016887">
    <property type="term" value="F:ATP hydrolysis activity"/>
    <property type="evidence" value="ECO:0007669"/>
    <property type="project" value="InterPro"/>
</dbReference>
<comment type="subcellular location">
    <subcellularLocation>
        <location evidence="1 12">Cytoplasm</location>
    </subcellularLocation>
</comment>
<dbReference type="Pfam" id="PF12344">
    <property type="entry name" value="UvrB"/>
    <property type="match status" value="1"/>
</dbReference>
<reference evidence="17 18" key="1">
    <citation type="journal article" date="2016" name="Nat. Commun.">
        <title>Thousands of microbial genomes shed light on interconnected biogeochemical processes in an aquifer system.</title>
        <authorList>
            <person name="Anantharaman K."/>
            <person name="Brown C.T."/>
            <person name="Hug L.A."/>
            <person name="Sharon I."/>
            <person name="Castelle C.J."/>
            <person name="Probst A.J."/>
            <person name="Thomas B.C."/>
            <person name="Singh A."/>
            <person name="Wilkins M.J."/>
            <person name="Karaoz U."/>
            <person name="Brodie E.L."/>
            <person name="Williams K.H."/>
            <person name="Hubbard S.S."/>
            <person name="Banfield J.F."/>
        </authorList>
    </citation>
    <scope>NUCLEOTIDE SEQUENCE [LARGE SCALE GENOMIC DNA]</scope>
</reference>
<feature type="domain" description="Helicase ATP-binding" evidence="15">
    <location>
        <begin position="24"/>
        <end position="172"/>
    </location>
</feature>
<keyword evidence="6 12" id="KW-0228">DNA excision</keyword>
<evidence type="ECO:0000256" key="5">
    <source>
        <dbReference type="ARBA" id="ARBA00022763"/>
    </source>
</evidence>
<evidence type="ECO:0000256" key="9">
    <source>
        <dbReference type="ARBA" id="ARBA00023204"/>
    </source>
</evidence>
<evidence type="ECO:0000256" key="10">
    <source>
        <dbReference type="ARBA" id="ARBA00026033"/>
    </source>
</evidence>
<dbReference type="InterPro" id="IPR001943">
    <property type="entry name" value="UVR_dom"/>
</dbReference>